<feature type="transmembrane region" description="Helical" evidence="1">
    <location>
        <begin position="537"/>
        <end position="553"/>
    </location>
</feature>
<reference key="2">
    <citation type="journal article" date="2012" name="Fungal Biol.">
        <title>The mitochondrial genome of Moniliophthora roreri, the frosty pod rot pathogen of cacao.</title>
        <authorList>
            <person name="Costa G.G.L."/>
            <person name="Cabrera O.G."/>
            <person name="Tiburcio R.A."/>
            <person name="Medrano F.J."/>
            <person name="Carazzolle M.F."/>
            <person name="Thomazella D.P.T."/>
            <person name="Schuster S.C."/>
            <person name="Carlson J.E."/>
            <person name="Guiltinan M.J."/>
            <person name="Bailey B.A."/>
            <person name="Mieczkowski P."/>
            <person name="Pereira G.A.G."/>
            <person name="Meinhardt L.W."/>
        </authorList>
    </citation>
    <scope>NUCLEOTIDE SEQUENCE [LARGE SCALE GENOMIC DNA]</scope>
    <source>
        <strain>MCA 2997</strain>
    </source>
</reference>
<name>F2WVK2_MONRO</name>
<dbReference type="EMBL" id="HQ259115">
    <property type="protein sequence ID" value="ADO51594.1"/>
    <property type="molecule type" value="Genomic_DNA"/>
</dbReference>
<geneLocation type="mitochondrion" evidence="2"/>
<evidence type="ECO:0000313" key="3">
    <source>
        <dbReference type="Proteomes" id="UP000017559"/>
    </source>
</evidence>
<feature type="transmembrane region" description="Helical" evidence="1">
    <location>
        <begin position="437"/>
        <end position="457"/>
    </location>
</feature>
<keyword evidence="1" id="KW-0812">Transmembrane</keyword>
<protein>
    <submittedName>
        <fullName evidence="2">Hyp11</fullName>
    </submittedName>
</protein>
<gene>
    <name evidence="2" type="primary">hyp11</name>
</gene>
<dbReference type="RefSeq" id="YP_004376373.1">
    <property type="nucleotide sequence ID" value="NC_015400.1"/>
</dbReference>
<keyword evidence="3" id="KW-1185">Reference proteome</keyword>
<dbReference type="AlphaFoldDB" id="F2WVK2"/>
<reference evidence="2" key="1">
    <citation type="submission" date="2010-09" db="EMBL/GenBank/DDBJ databases">
        <authorList>
            <person name="Garcia O."/>
            <person name="Costa G.G.L."/>
            <person name="Tiburcio R.A."/>
            <person name="Medrano F.J."/>
            <person name="Carazzolle M.F."/>
            <person name="Thomazella D.T."/>
            <person name="Schuster S.C."/>
            <person name="Carlson J.E."/>
            <person name="Guiltinan M.J."/>
            <person name="Bailey B.A."/>
            <person name="Mieckowski P."/>
            <person name="Pereira G.A.G."/>
            <person name="Meinhardt L.W."/>
        </authorList>
    </citation>
    <scope>NUCLEOTIDE SEQUENCE</scope>
</reference>
<keyword evidence="1" id="KW-1133">Transmembrane helix</keyword>
<feature type="transmembrane region" description="Helical" evidence="1">
    <location>
        <begin position="308"/>
        <end position="328"/>
    </location>
</feature>
<dbReference type="GeneID" id="10446096"/>
<keyword evidence="1" id="KW-0472">Membrane</keyword>
<keyword evidence="2" id="KW-0496">Mitochondrion</keyword>
<evidence type="ECO:0000256" key="1">
    <source>
        <dbReference type="SAM" id="Phobius"/>
    </source>
</evidence>
<feature type="transmembrane region" description="Helical" evidence="1">
    <location>
        <begin position="469"/>
        <end position="494"/>
    </location>
</feature>
<evidence type="ECO:0000313" key="2">
    <source>
        <dbReference type="EMBL" id="ADO51594.1"/>
    </source>
</evidence>
<proteinExistence type="predicted"/>
<feature type="transmembrane region" description="Helical" evidence="1">
    <location>
        <begin position="96"/>
        <end position="116"/>
    </location>
</feature>
<feature type="transmembrane region" description="Helical" evidence="1">
    <location>
        <begin position="24"/>
        <end position="44"/>
    </location>
</feature>
<organism>
    <name type="scientific">Moniliophthora roreri (strain MCA 2997)</name>
    <name type="common">Cocoa frosty pod rot fungus</name>
    <name type="synonym">Crinipellis roreri</name>
    <dbReference type="NCBI Taxonomy" id="1381753"/>
    <lineage>
        <taxon>Eukaryota</taxon>
        <taxon>Fungi</taxon>
        <taxon>Dikarya</taxon>
        <taxon>Basidiomycota</taxon>
        <taxon>Agaricomycotina</taxon>
        <taxon>Agaricomycetes</taxon>
        <taxon>Agaricomycetidae</taxon>
        <taxon>Agaricales</taxon>
        <taxon>Marasmiineae</taxon>
        <taxon>Marasmiaceae</taxon>
        <taxon>Moniliophthora</taxon>
    </lineage>
</organism>
<accession>F2WVK2</accession>
<feature type="transmembrane region" description="Helical" evidence="1">
    <location>
        <begin position="363"/>
        <end position="382"/>
    </location>
</feature>
<sequence>MLLISFIILIVLKALINDKLSKDFYHRISAIILLFAGLLSYNGIYNLDSISGIGIYSGLFNKKNQLEILTNTFDSISSSFQTVKLNYSSELLTNQFNILIIILLTLTILIFCLFLYRNINRLINSQIIINFFTNKFIKNFKNNKILISPLPIFLERILNQISADEAINNNNQQLIIFNRNIPAEVESNLEKFCKTVDSNPSSFDENFPNYESNIDIIPVKVLKGIKNYVQNLSSHYLRSIISSHMNEELHKNVFYRDIILEKKIPDSLLTQIREVYSNMNDNKPLGIFGEFTGNQLITFLNQLDLSEYLNNMGIVIHPISLISGVLIYKLVVNTYAKQAYPISTLNFIGDPQAREKWLTTRAWNIRIFMLFYAPIISYGIFYGCNKSILDSVKINYNKDVSNSILSLFFVIKKRKNNHRYMSSSNTPSNNKNNKPNYLKYILIFLLFIITVGVNNIFNILKNITFIKVLFLYIIVGSLYLIYLFIELYIFILFIKNKIKIPYYLPPFLSDWLANIEKDSKFSPEAVRAFMDLRVRNVILHIISLLFLIILYTNL</sequence>
<dbReference type="Proteomes" id="UP000017559">
    <property type="component" value="Mitochondrion"/>
</dbReference>